<feature type="region of interest" description="Disordered" evidence="2">
    <location>
        <begin position="18"/>
        <end position="90"/>
    </location>
</feature>
<feature type="compositionally biased region" description="Low complexity" evidence="2">
    <location>
        <begin position="102"/>
        <end position="117"/>
    </location>
</feature>
<comment type="caution">
    <text evidence="3">The sequence shown here is derived from an EMBL/GenBank/DDBJ whole genome shotgun (WGS) entry which is preliminary data.</text>
</comment>
<dbReference type="OrthoDB" id="4036304at2759"/>
<proteinExistence type="predicted"/>
<accession>A0A9W4U123</accession>
<sequence length="416" mass="47172">MEQDNNIYDITNDLKTTNINLSTPSRPKHQQLKQNSKSLPHNNNNNNQNDLFNVLQKQHFKLRRSSSSSSSSLLHKESNSKPSRSNSIKNKGINIFAVSPINTTPTTITSNNSPSNTQKRRSSITSPSLPQVSEIPTTTTSPNFDLPLPSHSELMKMEIDEQLRLLAFKEMLIVEIKDSINNLNQKLLSHESELHHLREVIQKSLYQELKTDQSQQKIKTRQRQNSNPREEAIAAIGTRKRSSSNQNDNDNEKESKLWSGLAKPLNYLSQFDNMLQNEFEKSLINNEQKQHQSRLSEDSISSSGSASSPLRQKTRKAKAKQSQQSQSHDDMIQTVSSSIWSFVNEVKSNVLSSLNEPETNNNLKPVYNLDNGSAVSLTNKPETNNSDDENLLNPIMSDNDNIDNDDDKIDFSIYKR</sequence>
<feature type="compositionally biased region" description="Polar residues" evidence="2">
    <location>
        <begin position="123"/>
        <end position="143"/>
    </location>
</feature>
<evidence type="ECO:0008006" key="5">
    <source>
        <dbReference type="Google" id="ProtNLM"/>
    </source>
</evidence>
<evidence type="ECO:0000256" key="2">
    <source>
        <dbReference type="SAM" id="MobiDB-lite"/>
    </source>
</evidence>
<protein>
    <recommendedName>
        <fullName evidence="5">Topoisomerase I damage affected protein 11</fullName>
    </recommendedName>
</protein>
<feature type="region of interest" description="Disordered" evidence="2">
    <location>
        <begin position="286"/>
        <end position="331"/>
    </location>
</feature>
<name>A0A9W4U123_9ASCO</name>
<organism evidence="3 4">
    <name type="scientific">Candida verbasci</name>
    <dbReference type="NCBI Taxonomy" id="1227364"/>
    <lineage>
        <taxon>Eukaryota</taxon>
        <taxon>Fungi</taxon>
        <taxon>Dikarya</taxon>
        <taxon>Ascomycota</taxon>
        <taxon>Saccharomycotina</taxon>
        <taxon>Pichiomycetes</taxon>
        <taxon>Debaryomycetaceae</taxon>
        <taxon>Candida/Lodderomyces clade</taxon>
        <taxon>Candida</taxon>
    </lineage>
</organism>
<feature type="coiled-coil region" evidence="1">
    <location>
        <begin position="173"/>
        <end position="200"/>
    </location>
</feature>
<evidence type="ECO:0000313" key="3">
    <source>
        <dbReference type="EMBL" id="CAI5759459.1"/>
    </source>
</evidence>
<dbReference type="Proteomes" id="UP001152885">
    <property type="component" value="Unassembled WGS sequence"/>
</dbReference>
<feature type="region of interest" description="Disordered" evidence="2">
    <location>
        <begin position="102"/>
        <end position="145"/>
    </location>
</feature>
<evidence type="ECO:0000313" key="4">
    <source>
        <dbReference type="Proteomes" id="UP001152885"/>
    </source>
</evidence>
<keyword evidence="1" id="KW-0175">Coiled coil</keyword>
<evidence type="ECO:0000256" key="1">
    <source>
        <dbReference type="SAM" id="Coils"/>
    </source>
</evidence>
<feature type="compositionally biased region" description="Polar residues" evidence="2">
    <location>
        <begin position="80"/>
        <end position="89"/>
    </location>
</feature>
<gene>
    <name evidence="3" type="ORF">CANVERA_P3972</name>
</gene>
<keyword evidence="4" id="KW-1185">Reference proteome</keyword>
<feature type="compositionally biased region" description="Polar residues" evidence="2">
    <location>
        <begin position="212"/>
        <end position="227"/>
    </location>
</feature>
<feature type="region of interest" description="Disordered" evidence="2">
    <location>
        <begin position="378"/>
        <end position="405"/>
    </location>
</feature>
<dbReference type="EMBL" id="CANTUO010000004">
    <property type="protein sequence ID" value="CAI5759459.1"/>
    <property type="molecule type" value="Genomic_DNA"/>
</dbReference>
<feature type="region of interest" description="Disordered" evidence="2">
    <location>
        <begin position="210"/>
        <end position="257"/>
    </location>
</feature>
<feature type="compositionally biased region" description="Polar residues" evidence="2">
    <location>
        <begin position="32"/>
        <end position="41"/>
    </location>
</feature>
<dbReference type="AlphaFoldDB" id="A0A9W4U123"/>
<reference evidence="3" key="1">
    <citation type="submission" date="2022-12" db="EMBL/GenBank/DDBJ databases">
        <authorList>
            <person name="Brejova B."/>
        </authorList>
    </citation>
    <scope>NUCLEOTIDE SEQUENCE</scope>
</reference>
<feature type="compositionally biased region" description="Low complexity" evidence="2">
    <location>
        <begin position="298"/>
        <end position="308"/>
    </location>
</feature>
<feature type="compositionally biased region" description="Basic and acidic residues" evidence="2">
    <location>
        <begin position="288"/>
        <end position="297"/>
    </location>
</feature>